<protein>
    <recommendedName>
        <fullName evidence="2">histidine kinase</fullName>
        <ecNumber evidence="2">2.7.13.3</ecNumber>
    </recommendedName>
</protein>
<dbReference type="InterPro" id="IPR005467">
    <property type="entry name" value="His_kinase_dom"/>
</dbReference>
<dbReference type="SUPFAM" id="SSF158472">
    <property type="entry name" value="HAMP domain-like"/>
    <property type="match status" value="1"/>
</dbReference>
<accession>A0A160TLD5</accession>
<dbReference type="PROSITE" id="PS50885">
    <property type="entry name" value="HAMP"/>
    <property type="match status" value="1"/>
</dbReference>
<keyword evidence="8" id="KW-0902">Two-component regulatory system</keyword>
<dbReference type="AlphaFoldDB" id="A0A160TLD5"/>
<feature type="domain" description="Histidine kinase" evidence="10">
    <location>
        <begin position="238"/>
        <end position="449"/>
    </location>
</feature>
<dbReference type="SMART" id="SM00387">
    <property type="entry name" value="HATPase_c"/>
    <property type="match status" value="1"/>
</dbReference>
<dbReference type="Gene3D" id="3.30.565.10">
    <property type="entry name" value="Histidine kinase-like ATPase, C-terminal domain"/>
    <property type="match status" value="1"/>
</dbReference>
<dbReference type="PANTHER" id="PTHR45436:SF8">
    <property type="entry name" value="HISTIDINE KINASE"/>
    <property type="match status" value="1"/>
</dbReference>
<keyword evidence="3" id="KW-0597">Phosphoprotein</keyword>
<dbReference type="SUPFAM" id="SSF55874">
    <property type="entry name" value="ATPase domain of HSP90 chaperone/DNA topoisomerase II/histidine kinase"/>
    <property type="match status" value="1"/>
</dbReference>
<evidence type="ECO:0000256" key="5">
    <source>
        <dbReference type="ARBA" id="ARBA00022692"/>
    </source>
</evidence>
<dbReference type="EMBL" id="CZQE01000118">
    <property type="protein sequence ID" value="CUS44199.1"/>
    <property type="molecule type" value="Genomic_DNA"/>
</dbReference>
<keyword evidence="6 12" id="KW-0418">Kinase</keyword>
<dbReference type="SUPFAM" id="SSF47384">
    <property type="entry name" value="Homodimeric domain of signal transducing histidine kinase"/>
    <property type="match status" value="1"/>
</dbReference>
<evidence type="ECO:0000256" key="1">
    <source>
        <dbReference type="ARBA" id="ARBA00000085"/>
    </source>
</evidence>
<dbReference type="PANTHER" id="PTHR45436">
    <property type="entry name" value="SENSOR HISTIDINE KINASE YKOH"/>
    <property type="match status" value="1"/>
</dbReference>
<dbReference type="InterPro" id="IPR003594">
    <property type="entry name" value="HATPase_dom"/>
</dbReference>
<feature type="transmembrane region" description="Helical" evidence="9">
    <location>
        <begin position="153"/>
        <end position="177"/>
    </location>
</feature>
<keyword evidence="7 9" id="KW-1133">Transmembrane helix</keyword>
<dbReference type="PROSITE" id="PS50109">
    <property type="entry name" value="HIS_KIN"/>
    <property type="match status" value="1"/>
</dbReference>
<evidence type="ECO:0000259" key="11">
    <source>
        <dbReference type="PROSITE" id="PS50885"/>
    </source>
</evidence>
<dbReference type="EC" id="2.7.13.3" evidence="2"/>
<name>A0A160TLD5_9ZZZZ</name>
<evidence type="ECO:0000259" key="10">
    <source>
        <dbReference type="PROSITE" id="PS50109"/>
    </source>
</evidence>
<evidence type="ECO:0000256" key="6">
    <source>
        <dbReference type="ARBA" id="ARBA00022777"/>
    </source>
</evidence>
<evidence type="ECO:0000256" key="9">
    <source>
        <dbReference type="SAM" id="Phobius"/>
    </source>
</evidence>
<keyword evidence="5 9" id="KW-0812">Transmembrane</keyword>
<feature type="domain" description="HAMP" evidence="11">
    <location>
        <begin position="180"/>
        <end position="230"/>
    </location>
</feature>
<evidence type="ECO:0000256" key="3">
    <source>
        <dbReference type="ARBA" id="ARBA00022553"/>
    </source>
</evidence>
<comment type="catalytic activity">
    <reaction evidence="1">
        <text>ATP + protein L-histidine = ADP + protein N-phospho-L-histidine.</text>
        <dbReference type="EC" id="2.7.13.3"/>
    </reaction>
</comment>
<organism evidence="12">
    <name type="scientific">hydrothermal vent metagenome</name>
    <dbReference type="NCBI Taxonomy" id="652676"/>
    <lineage>
        <taxon>unclassified sequences</taxon>
        <taxon>metagenomes</taxon>
        <taxon>ecological metagenomes</taxon>
    </lineage>
</organism>
<keyword evidence="4" id="KW-0808">Transferase</keyword>
<evidence type="ECO:0000256" key="4">
    <source>
        <dbReference type="ARBA" id="ARBA00022679"/>
    </source>
</evidence>
<dbReference type="InterPro" id="IPR036890">
    <property type="entry name" value="HATPase_C_sf"/>
</dbReference>
<dbReference type="Gene3D" id="1.10.287.130">
    <property type="match status" value="1"/>
</dbReference>
<dbReference type="GO" id="GO:0005886">
    <property type="term" value="C:plasma membrane"/>
    <property type="evidence" value="ECO:0007669"/>
    <property type="project" value="TreeGrafter"/>
</dbReference>
<reference evidence="12" key="1">
    <citation type="submission" date="2015-10" db="EMBL/GenBank/DDBJ databases">
        <authorList>
            <person name="Gilbert D.G."/>
        </authorList>
    </citation>
    <scope>NUCLEOTIDE SEQUENCE</scope>
</reference>
<dbReference type="CDD" id="cd00082">
    <property type="entry name" value="HisKA"/>
    <property type="match status" value="1"/>
</dbReference>
<dbReference type="CDD" id="cd06225">
    <property type="entry name" value="HAMP"/>
    <property type="match status" value="1"/>
</dbReference>
<dbReference type="InterPro" id="IPR050428">
    <property type="entry name" value="TCS_sensor_his_kinase"/>
</dbReference>
<dbReference type="SMART" id="SM00388">
    <property type="entry name" value="HisKA"/>
    <property type="match status" value="1"/>
</dbReference>
<evidence type="ECO:0000313" key="12">
    <source>
        <dbReference type="EMBL" id="CUS44199.1"/>
    </source>
</evidence>
<dbReference type="InterPro" id="IPR003660">
    <property type="entry name" value="HAMP_dom"/>
</dbReference>
<proteinExistence type="predicted"/>
<dbReference type="Pfam" id="PF00672">
    <property type="entry name" value="HAMP"/>
    <property type="match status" value="1"/>
</dbReference>
<evidence type="ECO:0000256" key="7">
    <source>
        <dbReference type="ARBA" id="ARBA00022989"/>
    </source>
</evidence>
<dbReference type="InterPro" id="IPR003661">
    <property type="entry name" value="HisK_dim/P_dom"/>
</dbReference>
<feature type="transmembrane region" description="Helical" evidence="9">
    <location>
        <begin position="21"/>
        <end position="41"/>
    </location>
</feature>
<dbReference type="SMART" id="SM00304">
    <property type="entry name" value="HAMP"/>
    <property type="match status" value="1"/>
</dbReference>
<sequence>MLSERLRLRDVRRTSAFRLTVILGSLFSIGVVALLALIYFLTEQELTARNDRILRAQASLWLAVPAADLPARIATDIDRGDRGLSYGGLFSSDGERLAGNMARVADLPPNQPTDIEGNGRRGPVRLLRVSTSAGETIMIGRDISQIRDLRQRILVILVLSGLAAASGMMLAAIALSLHPLRRVRDLQQFARRIAAGYLEVRMPIAGRGDELDQFARTVNVMVDDVERLMEQVKGVTDAIAHDLRTPLTRVRAQLHRARQFPEISDGLAELLATAEADLEIALDRFTALLRISEIEAGARRAAFAPTDIARLFSDVFDLYEPLAEERGLSFRLDIGAAPQVQTDEKLLFEAIGNLVDNAIKFAVREVTLRIACSGNELLAEVRDDGPGIAVEEREAVLRRFHRGSKAAAYPGSGLGLSVVAAILHLHDFELELADGSPGLVARVRMTLRHAPTLPR</sequence>
<evidence type="ECO:0000256" key="2">
    <source>
        <dbReference type="ARBA" id="ARBA00012438"/>
    </source>
</evidence>
<keyword evidence="9" id="KW-0472">Membrane</keyword>
<dbReference type="Pfam" id="PF02518">
    <property type="entry name" value="HATPase_c"/>
    <property type="match status" value="1"/>
</dbReference>
<gene>
    <name evidence="12" type="ORF">MGWOODY_Smn3019</name>
</gene>
<evidence type="ECO:0000256" key="8">
    <source>
        <dbReference type="ARBA" id="ARBA00023012"/>
    </source>
</evidence>
<dbReference type="InterPro" id="IPR036097">
    <property type="entry name" value="HisK_dim/P_sf"/>
</dbReference>
<dbReference type="GO" id="GO:0000155">
    <property type="term" value="F:phosphorelay sensor kinase activity"/>
    <property type="evidence" value="ECO:0007669"/>
    <property type="project" value="InterPro"/>
</dbReference>